<keyword evidence="1" id="KW-1133">Transmembrane helix</keyword>
<keyword evidence="1" id="KW-0812">Transmembrane</keyword>
<feature type="transmembrane region" description="Helical" evidence="1">
    <location>
        <begin position="6"/>
        <end position="24"/>
    </location>
</feature>
<proteinExistence type="predicted"/>
<keyword evidence="1" id="KW-0472">Membrane</keyword>
<evidence type="ECO:0000256" key="1">
    <source>
        <dbReference type="SAM" id="Phobius"/>
    </source>
</evidence>
<gene>
    <name evidence="2" type="ORF">SDC9_154165</name>
</gene>
<accession>A0A645EXY3</accession>
<evidence type="ECO:0000313" key="2">
    <source>
        <dbReference type="EMBL" id="MPN06908.1"/>
    </source>
</evidence>
<sequence length="58" mass="6754">MSKRHLVVIYLLLAVIVCMQLYIIKQNDQIKRDIVNSGNYISEKLDILTSKVNTYLID</sequence>
<dbReference type="EMBL" id="VSSQ01052853">
    <property type="protein sequence ID" value="MPN06908.1"/>
    <property type="molecule type" value="Genomic_DNA"/>
</dbReference>
<organism evidence="2">
    <name type="scientific">bioreactor metagenome</name>
    <dbReference type="NCBI Taxonomy" id="1076179"/>
    <lineage>
        <taxon>unclassified sequences</taxon>
        <taxon>metagenomes</taxon>
        <taxon>ecological metagenomes</taxon>
    </lineage>
</organism>
<dbReference type="AlphaFoldDB" id="A0A645EXY3"/>
<name>A0A645EXY3_9ZZZZ</name>
<comment type="caution">
    <text evidence="2">The sequence shown here is derived from an EMBL/GenBank/DDBJ whole genome shotgun (WGS) entry which is preliminary data.</text>
</comment>
<protein>
    <submittedName>
        <fullName evidence="2">Uncharacterized protein</fullName>
    </submittedName>
</protein>
<reference evidence="2" key="1">
    <citation type="submission" date="2019-08" db="EMBL/GenBank/DDBJ databases">
        <authorList>
            <person name="Kucharzyk K."/>
            <person name="Murdoch R.W."/>
            <person name="Higgins S."/>
            <person name="Loffler F."/>
        </authorList>
    </citation>
    <scope>NUCLEOTIDE SEQUENCE</scope>
</reference>